<evidence type="ECO:0000256" key="2">
    <source>
        <dbReference type="SAM" id="SignalP"/>
    </source>
</evidence>
<evidence type="ECO:0000313" key="3">
    <source>
        <dbReference type="EMBL" id="WPU64758.1"/>
    </source>
</evidence>
<name>A0AAX4HNP9_9BACT</name>
<gene>
    <name evidence="3" type="ORF">SOO65_18860</name>
</gene>
<evidence type="ECO:0000313" key="4">
    <source>
        <dbReference type="Proteomes" id="UP001324634"/>
    </source>
</evidence>
<reference evidence="3 4" key="1">
    <citation type="submission" date="2023-11" db="EMBL/GenBank/DDBJ databases">
        <title>Peredibacter starrii A3.12.</title>
        <authorList>
            <person name="Mitchell R.J."/>
        </authorList>
    </citation>
    <scope>NUCLEOTIDE SEQUENCE [LARGE SCALE GENOMIC DNA]</scope>
    <source>
        <strain evidence="3 4">A3.12</strain>
    </source>
</reference>
<dbReference type="Proteomes" id="UP001324634">
    <property type="component" value="Chromosome"/>
</dbReference>
<feature type="coiled-coil region" evidence="1">
    <location>
        <begin position="314"/>
        <end position="341"/>
    </location>
</feature>
<organism evidence="3 4">
    <name type="scientific">Peredibacter starrii</name>
    <dbReference type="NCBI Taxonomy" id="28202"/>
    <lineage>
        <taxon>Bacteria</taxon>
        <taxon>Pseudomonadati</taxon>
        <taxon>Bdellovibrionota</taxon>
        <taxon>Bacteriovoracia</taxon>
        <taxon>Bacteriovoracales</taxon>
        <taxon>Bacteriovoracaceae</taxon>
        <taxon>Peredibacter</taxon>
    </lineage>
</organism>
<dbReference type="KEGG" id="psti:SOO65_18860"/>
<keyword evidence="1" id="KW-0175">Coiled coil</keyword>
<sequence>MKLLAVLTLAATTLTSAFAATEFGGMKFHSSMPKVQIDQLKVDLGYLYNTPVTRPDPIFMGTAQVTKGDGPNMHNWLVNRVRYIVGESYQLDDRTVLQTSGYKFPNTPLPDAFSSMQADGEKSKENKPVVVMSNLGGAVYLMGKQANVLLGVNFDGEKVMLTSARVGLLQVGEGLFLPRFLLNPDVNAPANSISRLGTLFHEARHSDGNGKSNSFTHDICPPNHPYKGAAACEFSVNGSYTVGGLSEKHMLMNCTKCSEKELGALTVKVADSLNRILKLTPDAKRFVIQTQIDQKKQTIEQYKAMRPSQKPDVQAEIDAEIKNLEARIAQLENDKRNVPSNMPSKNIILDPRPEGQWQAISLQASQQMMDRSLKIRK</sequence>
<proteinExistence type="predicted"/>
<dbReference type="RefSeq" id="WP_321394150.1">
    <property type="nucleotide sequence ID" value="NZ_CP139487.1"/>
</dbReference>
<dbReference type="EMBL" id="CP139487">
    <property type="protein sequence ID" value="WPU64758.1"/>
    <property type="molecule type" value="Genomic_DNA"/>
</dbReference>
<keyword evidence="4" id="KW-1185">Reference proteome</keyword>
<keyword evidence="2" id="KW-0732">Signal</keyword>
<feature type="chain" id="PRO_5043836595" evidence="2">
    <location>
        <begin position="20"/>
        <end position="377"/>
    </location>
</feature>
<evidence type="ECO:0000256" key="1">
    <source>
        <dbReference type="SAM" id="Coils"/>
    </source>
</evidence>
<accession>A0AAX4HNP9</accession>
<protein>
    <submittedName>
        <fullName evidence="3">Uncharacterized protein</fullName>
    </submittedName>
</protein>
<dbReference type="AlphaFoldDB" id="A0AAX4HNP9"/>
<feature type="signal peptide" evidence="2">
    <location>
        <begin position="1"/>
        <end position="19"/>
    </location>
</feature>